<dbReference type="RefSeq" id="WP_055227492.1">
    <property type="nucleotide sequence ID" value="NZ_CYYV01000007.1"/>
</dbReference>
<organism evidence="2 3">
    <name type="scientific">Fusicatenibacter saccharivorans</name>
    <dbReference type="NCBI Taxonomy" id="1150298"/>
    <lineage>
        <taxon>Bacteria</taxon>
        <taxon>Bacillati</taxon>
        <taxon>Bacillota</taxon>
        <taxon>Clostridia</taxon>
        <taxon>Lachnospirales</taxon>
        <taxon>Lachnospiraceae</taxon>
        <taxon>Fusicatenibacter</taxon>
    </lineage>
</organism>
<gene>
    <name evidence="2" type="ORF">ERS852406_01543</name>
</gene>
<feature type="transmembrane region" description="Helical" evidence="1">
    <location>
        <begin position="28"/>
        <end position="44"/>
    </location>
</feature>
<dbReference type="AlphaFoldDB" id="A0A174DFD2"/>
<proteinExistence type="predicted"/>
<protein>
    <submittedName>
        <fullName evidence="2">Uncharacterized protein</fullName>
    </submittedName>
</protein>
<dbReference type="EMBL" id="CYYV01000007">
    <property type="protein sequence ID" value="CUO24331.1"/>
    <property type="molecule type" value="Genomic_DNA"/>
</dbReference>
<keyword evidence="1" id="KW-0812">Transmembrane</keyword>
<evidence type="ECO:0000256" key="1">
    <source>
        <dbReference type="SAM" id="Phobius"/>
    </source>
</evidence>
<dbReference type="Proteomes" id="UP000095706">
    <property type="component" value="Unassembled WGS sequence"/>
</dbReference>
<reference evidence="2 3" key="1">
    <citation type="submission" date="2015-09" db="EMBL/GenBank/DDBJ databases">
        <authorList>
            <consortium name="Pathogen Informatics"/>
        </authorList>
    </citation>
    <scope>NUCLEOTIDE SEQUENCE [LARGE SCALE GENOMIC DNA]</scope>
    <source>
        <strain evidence="2 3">2789STDY5608849</strain>
    </source>
</reference>
<accession>A0A174DFD2</accession>
<evidence type="ECO:0000313" key="3">
    <source>
        <dbReference type="Proteomes" id="UP000095706"/>
    </source>
</evidence>
<keyword evidence="1" id="KW-0472">Membrane</keyword>
<name>A0A174DFD2_9FIRM</name>
<keyword evidence="1" id="KW-1133">Transmembrane helix</keyword>
<feature type="transmembrane region" description="Helical" evidence="1">
    <location>
        <begin position="7"/>
        <end position="22"/>
    </location>
</feature>
<evidence type="ECO:0000313" key="2">
    <source>
        <dbReference type="EMBL" id="CUO24331.1"/>
    </source>
</evidence>
<sequence>MKILDRVALVIGAAGMWLYMASVEQDRWSRAVLSVAIVVLAFMVKKIGDRIAERREEQEGREEEHRNRAFAAWIRTGSLKG</sequence>